<evidence type="ECO:0000256" key="1">
    <source>
        <dbReference type="SAM" id="MobiDB-lite"/>
    </source>
</evidence>
<reference evidence="4" key="1">
    <citation type="journal article" date="2014" name="Proc. Natl. Acad. Sci. U.S.A.">
        <title>Extensive sampling of basidiomycete genomes demonstrates inadequacy of the white-rot/brown-rot paradigm for wood decay fungi.</title>
        <authorList>
            <person name="Riley R."/>
            <person name="Salamov A.A."/>
            <person name="Brown D.W."/>
            <person name="Nagy L.G."/>
            <person name="Floudas D."/>
            <person name="Held B.W."/>
            <person name="Levasseur A."/>
            <person name="Lombard V."/>
            <person name="Morin E."/>
            <person name="Otillar R."/>
            <person name="Lindquist E.A."/>
            <person name="Sun H."/>
            <person name="LaButti K.M."/>
            <person name="Schmutz J."/>
            <person name="Jabbour D."/>
            <person name="Luo H."/>
            <person name="Baker S.E."/>
            <person name="Pisabarro A.G."/>
            <person name="Walton J.D."/>
            <person name="Blanchette R.A."/>
            <person name="Henrissat B."/>
            <person name="Martin F."/>
            <person name="Cullen D."/>
            <person name="Hibbett D.S."/>
            <person name="Grigoriev I.V."/>
        </authorList>
    </citation>
    <scope>NUCLEOTIDE SEQUENCE [LARGE SCALE GENOMIC DNA]</scope>
    <source>
        <strain evidence="4">MUCL 33604</strain>
    </source>
</reference>
<protein>
    <recommendedName>
        <fullName evidence="2">AB hydrolase-1 domain-containing protein</fullName>
    </recommendedName>
</protein>
<sequence>MSSDNLNKPADPIQVADDNPLAVARSLPPDLLLIVFIHGFKGTDSSFGGFPARLQHILSETIKNVTVECIVFPAYETKGQLNQAVERFADWLTQLTVEREVANGAGGGAGKARIVLCGHSMGGLVAADTLVEIVNSRPDKKAPVWPNIIACLAYDTPYFGLHPFVFKNSATKAFEYAQAAHSVVTDVMGAFSYFGAKQTPNSADSAKAPVALLTGPPQSPSSSSTGWAKWAPAAYAVGGAVMAGAAAGTAYWRREDLGSGYSWASDHMKYVGNLWDDKILKLRVESLVEIERDLGVTFRTYYTYIPPQPPAHMTPRTFIVLPDSSSPYASHFFPTRNTLAEDEVQAHIGMFEASTNDGYYELGLETAMVIREGIMTGRGLVDDKGKEEVMEVEEKPAQEEPCERGENPWNSSP</sequence>
<dbReference type="Proteomes" id="UP000027265">
    <property type="component" value="Unassembled WGS sequence"/>
</dbReference>
<dbReference type="SUPFAM" id="SSF53474">
    <property type="entry name" value="alpha/beta-Hydrolases"/>
    <property type="match status" value="1"/>
</dbReference>
<dbReference type="HOGENOM" id="CLU_020826_2_0_1"/>
<evidence type="ECO:0000313" key="3">
    <source>
        <dbReference type="EMBL" id="KDQ64254.1"/>
    </source>
</evidence>
<evidence type="ECO:0000313" key="4">
    <source>
        <dbReference type="Proteomes" id="UP000027265"/>
    </source>
</evidence>
<organism evidence="3 4">
    <name type="scientific">Jaapia argillacea MUCL 33604</name>
    <dbReference type="NCBI Taxonomy" id="933084"/>
    <lineage>
        <taxon>Eukaryota</taxon>
        <taxon>Fungi</taxon>
        <taxon>Dikarya</taxon>
        <taxon>Basidiomycota</taxon>
        <taxon>Agaricomycotina</taxon>
        <taxon>Agaricomycetes</taxon>
        <taxon>Agaricomycetidae</taxon>
        <taxon>Jaapiales</taxon>
        <taxon>Jaapiaceae</taxon>
        <taxon>Jaapia</taxon>
    </lineage>
</organism>
<dbReference type="InterPro" id="IPR000073">
    <property type="entry name" value="AB_hydrolase_1"/>
</dbReference>
<proteinExistence type="predicted"/>
<dbReference type="PANTHER" id="PTHR47842:SF1">
    <property type="entry name" value="DUF676 DOMAIN-CONTAINING PROTEIN"/>
    <property type="match status" value="1"/>
</dbReference>
<dbReference type="OrthoDB" id="442243at2759"/>
<dbReference type="InParanoid" id="A0A067QBA0"/>
<dbReference type="EMBL" id="KL197709">
    <property type="protein sequence ID" value="KDQ64254.1"/>
    <property type="molecule type" value="Genomic_DNA"/>
</dbReference>
<feature type="compositionally biased region" description="Basic and acidic residues" evidence="1">
    <location>
        <begin position="388"/>
        <end position="406"/>
    </location>
</feature>
<dbReference type="STRING" id="933084.A0A067QBA0"/>
<keyword evidence="4" id="KW-1185">Reference proteome</keyword>
<dbReference type="InterPro" id="IPR029058">
    <property type="entry name" value="AB_hydrolase_fold"/>
</dbReference>
<dbReference type="Gene3D" id="3.40.50.1820">
    <property type="entry name" value="alpha/beta hydrolase"/>
    <property type="match status" value="1"/>
</dbReference>
<dbReference type="PANTHER" id="PTHR47842">
    <property type="entry name" value="EXPRESSED PROTEIN"/>
    <property type="match status" value="1"/>
</dbReference>
<dbReference type="Pfam" id="PF12697">
    <property type="entry name" value="Abhydrolase_6"/>
    <property type="match status" value="1"/>
</dbReference>
<dbReference type="AlphaFoldDB" id="A0A067QBA0"/>
<feature type="domain" description="AB hydrolase-1" evidence="2">
    <location>
        <begin position="34"/>
        <end position="237"/>
    </location>
</feature>
<name>A0A067QBA0_9AGAM</name>
<gene>
    <name evidence="3" type="ORF">JAAARDRAFT_118213</name>
</gene>
<evidence type="ECO:0000259" key="2">
    <source>
        <dbReference type="Pfam" id="PF12697"/>
    </source>
</evidence>
<feature type="region of interest" description="Disordered" evidence="1">
    <location>
        <begin position="388"/>
        <end position="413"/>
    </location>
</feature>
<accession>A0A067QBA0</accession>